<dbReference type="Proteomes" id="UP000244336">
    <property type="component" value="Chromosome 4"/>
</dbReference>
<reference evidence="2 3" key="1">
    <citation type="submission" date="2018-04" db="EMBL/GenBank/DDBJ databases">
        <title>WGS assembly of Panicum hallii var. hallii HAL2.</title>
        <authorList>
            <person name="Lovell J."/>
            <person name="Jenkins J."/>
            <person name="Lowry D."/>
            <person name="Mamidi S."/>
            <person name="Sreedasyam A."/>
            <person name="Weng X."/>
            <person name="Barry K."/>
            <person name="Bonette J."/>
            <person name="Campitelli B."/>
            <person name="Daum C."/>
            <person name="Gordon S."/>
            <person name="Gould B."/>
            <person name="Lipzen A."/>
            <person name="MacQueen A."/>
            <person name="Palacio-Mejia J."/>
            <person name="Plott C."/>
            <person name="Shakirov E."/>
            <person name="Shu S."/>
            <person name="Yoshinaga Y."/>
            <person name="Zane M."/>
            <person name="Rokhsar D."/>
            <person name="Grimwood J."/>
            <person name="Schmutz J."/>
            <person name="Juenger T."/>
        </authorList>
    </citation>
    <scope>NUCLEOTIDE SEQUENCE [LARGE SCALE GENOMIC DNA]</scope>
    <source>
        <strain evidence="3">cv. HAL2</strain>
    </source>
</reference>
<feature type="compositionally biased region" description="Basic and acidic residues" evidence="1">
    <location>
        <begin position="59"/>
        <end position="80"/>
    </location>
</feature>
<dbReference type="Gramene" id="PUZ61154">
    <property type="protein sequence ID" value="PUZ61154"/>
    <property type="gene ID" value="GQ55_4G251100"/>
</dbReference>
<evidence type="ECO:0000313" key="3">
    <source>
        <dbReference type="Proteomes" id="UP000244336"/>
    </source>
</evidence>
<evidence type="ECO:0000256" key="1">
    <source>
        <dbReference type="SAM" id="MobiDB-lite"/>
    </source>
</evidence>
<feature type="region of interest" description="Disordered" evidence="1">
    <location>
        <begin position="1"/>
        <end position="153"/>
    </location>
</feature>
<organism evidence="2 3">
    <name type="scientific">Panicum hallii var. hallii</name>
    <dbReference type="NCBI Taxonomy" id="1504633"/>
    <lineage>
        <taxon>Eukaryota</taxon>
        <taxon>Viridiplantae</taxon>
        <taxon>Streptophyta</taxon>
        <taxon>Embryophyta</taxon>
        <taxon>Tracheophyta</taxon>
        <taxon>Spermatophyta</taxon>
        <taxon>Magnoliopsida</taxon>
        <taxon>Liliopsida</taxon>
        <taxon>Poales</taxon>
        <taxon>Poaceae</taxon>
        <taxon>PACMAD clade</taxon>
        <taxon>Panicoideae</taxon>
        <taxon>Panicodae</taxon>
        <taxon>Paniceae</taxon>
        <taxon>Panicinae</taxon>
        <taxon>Panicum</taxon>
        <taxon>Panicum sect. Panicum</taxon>
    </lineage>
</organism>
<dbReference type="AlphaFoldDB" id="A0A2T7DZZ3"/>
<feature type="compositionally biased region" description="Basic residues" evidence="1">
    <location>
        <begin position="1"/>
        <end position="11"/>
    </location>
</feature>
<protein>
    <submittedName>
        <fullName evidence="2">Uncharacterized protein</fullName>
    </submittedName>
</protein>
<sequence>MASPSRSRRVPNRGVSPATPFLPMASPRAESRRQGVGRTPHERKADAHLGKKRRRRLARAGEKARSDARTGRERELRAEEIACLCTHAGTPHRCSAPIEREEEREERRKRRGRRQDLESRAGETAGAACLRRNRAPTPPRVTPSVPRADSERG</sequence>
<accession>A0A2T7DZZ3</accession>
<evidence type="ECO:0000313" key="2">
    <source>
        <dbReference type="EMBL" id="PUZ61154.1"/>
    </source>
</evidence>
<feature type="compositionally biased region" description="Basic and acidic residues" evidence="1">
    <location>
        <begin position="29"/>
        <end position="49"/>
    </location>
</feature>
<dbReference type="EMBL" id="CM009752">
    <property type="protein sequence ID" value="PUZ61154.1"/>
    <property type="molecule type" value="Genomic_DNA"/>
</dbReference>
<name>A0A2T7DZZ3_9POAL</name>
<gene>
    <name evidence="2" type="ORF">GQ55_4G251100</name>
</gene>
<keyword evidence="3" id="KW-1185">Reference proteome</keyword>
<proteinExistence type="predicted"/>